<proteinExistence type="predicted"/>
<dbReference type="Proteomes" id="UP001367508">
    <property type="component" value="Unassembled WGS sequence"/>
</dbReference>
<dbReference type="GO" id="GO:0005774">
    <property type="term" value="C:vacuolar membrane"/>
    <property type="evidence" value="ECO:0007669"/>
    <property type="project" value="TreeGrafter"/>
</dbReference>
<sequence>MASTLQETVTEMVQWNSFPLEVSYQVVGWLAFISWALGGYPQIILNFHRKSPLVQKQYFDKFGYGQMIPVAANDVAFSTYSVILNLIILSQIAMFDRGRQKFSKYAIVIVAVVWFSAAICFFIALPTQSWLWLISIFNLCKSIILQLNSSSYDPHQIFSPGSWVNFYGNIGKVLLSLVTIAYDSTLMCQHYILYHDMKGFTSKTSEEIKQTLIGASPIDQQIKGSVKSSHHPPAEV</sequence>
<dbReference type="Pfam" id="PF04193">
    <property type="entry name" value="PQ-loop"/>
    <property type="match status" value="1"/>
</dbReference>
<keyword evidence="2 5" id="KW-0812">Transmembrane</keyword>
<comment type="subcellular location">
    <subcellularLocation>
        <location evidence="1">Membrane</location>
        <topology evidence="1">Multi-pass membrane protein</topology>
    </subcellularLocation>
</comment>
<dbReference type="EMBL" id="JAYMYQ010000008">
    <property type="protein sequence ID" value="KAK7316137.1"/>
    <property type="molecule type" value="Genomic_DNA"/>
</dbReference>
<dbReference type="PANTHER" id="PTHR13131:SF9">
    <property type="entry name" value="CYSTINOSIN-LIKE PROTEIN"/>
    <property type="match status" value="1"/>
</dbReference>
<evidence type="ECO:0000256" key="1">
    <source>
        <dbReference type="ARBA" id="ARBA00004141"/>
    </source>
</evidence>
<feature type="transmembrane region" description="Helical" evidence="5">
    <location>
        <begin position="105"/>
        <end position="124"/>
    </location>
</feature>
<dbReference type="PANTHER" id="PTHR13131">
    <property type="entry name" value="CYSTINOSIN"/>
    <property type="match status" value="1"/>
</dbReference>
<evidence type="ECO:0000313" key="6">
    <source>
        <dbReference type="EMBL" id="KAK7316137.1"/>
    </source>
</evidence>
<gene>
    <name evidence="6" type="ORF">VNO77_34898</name>
</gene>
<evidence type="ECO:0000313" key="7">
    <source>
        <dbReference type="Proteomes" id="UP001367508"/>
    </source>
</evidence>
<keyword evidence="3 5" id="KW-1133">Transmembrane helix</keyword>
<organism evidence="6 7">
    <name type="scientific">Canavalia gladiata</name>
    <name type="common">Sword bean</name>
    <name type="synonym">Dolichos gladiatus</name>
    <dbReference type="NCBI Taxonomy" id="3824"/>
    <lineage>
        <taxon>Eukaryota</taxon>
        <taxon>Viridiplantae</taxon>
        <taxon>Streptophyta</taxon>
        <taxon>Embryophyta</taxon>
        <taxon>Tracheophyta</taxon>
        <taxon>Spermatophyta</taxon>
        <taxon>Magnoliopsida</taxon>
        <taxon>eudicotyledons</taxon>
        <taxon>Gunneridae</taxon>
        <taxon>Pentapetalae</taxon>
        <taxon>rosids</taxon>
        <taxon>fabids</taxon>
        <taxon>Fabales</taxon>
        <taxon>Fabaceae</taxon>
        <taxon>Papilionoideae</taxon>
        <taxon>50 kb inversion clade</taxon>
        <taxon>NPAAA clade</taxon>
        <taxon>indigoferoid/millettioid clade</taxon>
        <taxon>Phaseoleae</taxon>
        <taxon>Canavalia</taxon>
    </lineage>
</organism>
<name>A0AAN9KES8_CANGL</name>
<evidence type="ECO:0000256" key="5">
    <source>
        <dbReference type="SAM" id="Phobius"/>
    </source>
</evidence>
<evidence type="ECO:0008006" key="8">
    <source>
        <dbReference type="Google" id="ProtNLM"/>
    </source>
</evidence>
<accession>A0AAN9KES8</accession>
<dbReference type="InterPro" id="IPR005282">
    <property type="entry name" value="LC_transporter"/>
</dbReference>
<protein>
    <recommendedName>
        <fullName evidence="8">Cystinosin, lysosomal cystine transporter</fullName>
    </recommendedName>
</protein>
<dbReference type="AlphaFoldDB" id="A0AAN9KES8"/>
<evidence type="ECO:0000256" key="2">
    <source>
        <dbReference type="ARBA" id="ARBA00022692"/>
    </source>
</evidence>
<feature type="transmembrane region" description="Helical" evidence="5">
    <location>
        <begin position="26"/>
        <end position="47"/>
    </location>
</feature>
<keyword evidence="4 5" id="KW-0472">Membrane</keyword>
<dbReference type="InterPro" id="IPR006603">
    <property type="entry name" value="PQ-loop_rpt"/>
</dbReference>
<keyword evidence="7" id="KW-1185">Reference proteome</keyword>
<dbReference type="GO" id="GO:0015184">
    <property type="term" value="F:L-cystine transmembrane transporter activity"/>
    <property type="evidence" value="ECO:0007669"/>
    <property type="project" value="TreeGrafter"/>
</dbReference>
<reference evidence="6 7" key="1">
    <citation type="submission" date="2024-01" db="EMBL/GenBank/DDBJ databases">
        <title>The genomes of 5 underutilized Papilionoideae crops provide insights into root nodulation and disease resistanc.</title>
        <authorList>
            <person name="Jiang F."/>
        </authorList>
    </citation>
    <scope>NUCLEOTIDE SEQUENCE [LARGE SCALE GENOMIC DNA]</scope>
    <source>
        <strain evidence="6">LVBAO_FW01</strain>
        <tissue evidence="6">Leaves</tissue>
    </source>
</reference>
<comment type="caution">
    <text evidence="6">The sequence shown here is derived from an EMBL/GenBank/DDBJ whole genome shotgun (WGS) entry which is preliminary data.</text>
</comment>
<evidence type="ECO:0000256" key="3">
    <source>
        <dbReference type="ARBA" id="ARBA00022989"/>
    </source>
</evidence>
<evidence type="ECO:0000256" key="4">
    <source>
        <dbReference type="ARBA" id="ARBA00023136"/>
    </source>
</evidence>